<protein>
    <submittedName>
        <fullName evidence="2">Uncharacterized protein</fullName>
    </submittedName>
</protein>
<feature type="compositionally biased region" description="Basic and acidic residues" evidence="1">
    <location>
        <begin position="8"/>
        <end position="28"/>
    </location>
</feature>
<dbReference type="HOGENOM" id="CLU_1503553_0_0_1"/>
<keyword evidence="3" id="KW-1185">Reference proteome</keyword>
<evidence type="ECO:0000256" key="1">
    <source>
        <dbReference type="SAM" id="MobiDB-lite"/>
    </source>
</evidence>
<gene>
    <name evidence="2" type="ORF">GALMADRAFT_238547</name>
</gene>
<sequence>MNSGWKAGEGRRGETLERETRPVRRETSRNTTRLSFFSPPICAAIGLPQAPLPLPLPTSIPIVPTSPPPKVAIAFRPHEAPAARRRCGSTTADVSMTRSVSEVVAAAETAQPSPANSRPQRQRLPSMPTFVAFPNTTPLRLRTRPSRTTSPIHHLGAFNTTSARIPSLSYDDNRYRDKE</sequence>
<evidence type="ECO:0000313" key="2">
    <source>
        <dbReference type="EMBL" id="KDR82902.1"/>
    </source>
</evidence>
<evidence type="ECO:0000313" key="3">
    <source>
        <dbReference type="Proteomes" id="UP000027222"/>
    </source>
</evidence>
<reference evidence="3" key="1">
    <citation type="journal article" date="2014" name="Proc. Natl. Acad. Sci. U.S.A.">
        <title>Extensive sampling of basidiomycete genomes demonstrates inadequacy of the white-rot/brown-rot paradigm for wood decay fungi.</title>
        <authorList>
            <person name="Riley R."/>
            <person name="Salamov A.A."/>
            <person name="Brown D.W."/>
            <person name="Nagy L.G."/>
            <person name="Floudas D."/>
            <person name="Held B.W."/>
            <person name="Levasseur A."/>
            <person name="Lombard V."/>
            <person name="Morin E."/>
            <person name="Otillar R."/>
            <person name="Lindquist E.A."/>
            <person name="Sun H."/>
            <person name="LaButti K.M."/>
            <person name="Schmutz J."/>
            <person name="Jabbour D."/>
            <person name="Luo H."/>
            <person name="Baker S.E."/>
            <person name="Pisabarro A.G."/>
            <person name="Walton J.D."/>
            <person name="Blanchette R.A."/>
            <person name="Henrissat B."/>
            <person name="Martin F."/>
            <person name="Cullen D."/>
            <person name="Hibbett D.S."/>
            <person name="Grigoriev I.V."/>
        </authorList>
    </citation>
    <scope>NUCLEOTIDE SEQUENCE [LARGE SCALE GENOMIC DNA]</scope>
    <source>
        <strain evidence="3">CBS 339.88</strain>
    </source>
</reference>
<dbReference type="AlphaFoldDB" id="A0A067TKP1"/>
<organism evidence="2 3">
    <name type="scientific">Galerina marginata (strain CBS 339.88)</name>
    <dbReference type="NCBI Taxonomy" id="685588"/>
    <lineage>
        <taxon>Eukaryota</taxon>
        <taxon>Fungi</taxon>
        <taxon>Dikarya</taxon>
        <taxon>Basidiomycota</taxon>
        <taxon>Agaricomycotina</taxon>
        <taxon>Agaricomycetes</taxon>
        <taxon>Agaricomycetidae</taxon>
        <taxon>Agaricales</taxon>
        <taxon>Agaricineae</taxon>
        <taxon>Strophariaceae</taxon>
        <taxon>Galerina</taxon>
    </lineage>
</organism>
<dbReference type="Proteomes" id="UP000027222">
    <property type="component" value="Unassembled WGS sequence"/>
</dbReference>
<dbReference type="EMBL" id="KL142369">
    <property type="protein sequence ID" value="KDR82902.1"/>
    <property type="molecule type" value="Genomic_DNA"/>
</dbReference>
<feature type="region of interest" description="Disordered" evidence="1">
    <location>
        <begin position="1"/>
        <end position="32"/>
    </location>
</feature>
<proteinExistence type="predicted"/>
<accession>A0A067TKP1</accession>
<name>A0A067TKP1_GALM3</name>